<organism evidence="1 2">
    <name type="scientific">Trifolium pratense</name>
    <name type="common">Red clover</name>
    <dbReference type="NCBI Taxonomy" id="57577"/>
    <lineage>
        <taxon>Eukaryota</taxon>
        <taxon>Viridiplantae</taxon>
        <taxon>Streptophyta</taxon>
        <taxon>Embryophyta</taxon>
        <taxon>Tracheophyta</taxon>
        <taxon>Spermatophyta</taxon>
        <taxon>Magnoliopsida</taxon>
        <taxon>eudicotyledons</taxon>
        <taxon>Gunneridae</taxon>
        <taxon>Pentapetalae</taxon>
        <taxon>rosids</taxon>
        <taxon>fabids</taxon>
        <taxon>Fabales</taxon>
        <taxon>Fabaceae</taxon>
        <taxon>Papilionoideae</taxon>
        <taxon>50 kb inversion clade</taxon>
        <taxon>NPAAA clade</taxon>
        <taxon>Hologalegina</taxon>
        <taxon>IRL clade</taxon>
        <taxon>Trifolieae</taxon>
        <taxon>Trifolium</taxon>
    </lineage>
</organism>
<proteinExistence type="predicted"/>
<gene>
    <name evidence="1" type="ORF">MILVUS5_LOCUS35031</name>
</gene>
<keyword evidence="2" id="KW-1185">Reference proteome</keyword>
<dbReference type="Proteomes" id="UP001177021">
    <property type="component" value="Unassembled WGS sequence"/>
</dbReference>
<accession>A0ACB0LQR0</accession>
<comment type="caution">
    <text evidence="1">The sequence shown here is derived from an EMBL/GenBank/DDBJ whole genome shotgun (WGS) entry which is preliminary data.</text>
</comment>
<reference evidence="1" key="1">
    <citation type="submission" date="2023-10" db="EMBL/GenBank/DDBJ databases">
        <authorList>
            <person name="Rodriguez Cubillos JULIANA M."/>
            <person name="De Vega J."/>
        </authorList>
    </citation>
    <scope>NUCLEOTIDE SEQUENCE</scope>
</reference>
<name>A0ACB0LQR0_TRIPR</name>
<evidence type="ECO:0000313" key="2">
    <source>
        <dbReference type="Proteomes" id="UP001177021"/>
    </source>
</evidence>
<dbReference type="EMBL" id="CASHSV030000615">
    <property type="protein sequence ID" value="CAJ2671125.1"/>
    <property type="molecule type" value="Genomic_DNA"/>
</dbReference>
<sequence>MSLLSCYIHSHGCNSFISLLLCNLSKGKLITYFFFSLDNCICKGRQKGGKKECKKEKDVNRIAEFVPHSHMGTPFRKLQDMEAVMSLVGFDLYNKVLHSHTSLIWIFHFTHRLKSSLKWPPNRF</sequence>
<protein>
    <submittedName>
        <fullName evidence="1">Uncharacterized protein</fullName>
    </submittedName>
</protein>
<evidence type="ECO:0000313" key="1">
    <source>
        <dbReference type="EMBL" id="CAJ2671125.1"/>
    </source>
</evidence>